<feature type="compositionally biased region" description="Polar residues" evidence="7">
    <location>
        <begin position="105"/>
        <end position="118"/>
    </location>
</feature>
<sequence>MESALNWENKKLVDELTQGMEQAMQLRVHICSNFPSKAHDLLLQEIISTFENSLLILKCCGPTARAQAGPPTPAAPESSLSPDVSPRSEKVDINLTNASKKRKSQPTISKQVRVSSENGPLNDGYSWRKYGQKDILGAKHPRSYYRCTYRAVRNCWATKQVQRSDDDPTLFEIIYKGKHTCSQPSYTVPKATSSPREQHNKTFSCPKRVNCLRVETGDSDVKKIPAHFCFPTTFSGTEGENQYSPLPEYHTSNYPPIFYNPDISESNYLSAVTCQMTEITSGHALSTTTNSLLLEFPTDSVELDPNFPFYSLDFSSD</sequence>
<name>A0A5A7Q888_STRAF</name>
<organism evidence="9 10">
    <name type="scientific">Striga asiatica</name>
    <name type="common">Asiatic witchweed</name>
    <name type="synonym">Buchnera asiatica</name>
    <dbReference type="NCBI Taxonomy" id="4170"/>
    <lineage>
        <taxon>Eukaryota</taxon>
        <taxon>Viridiplantae</taxon>
        <taxon>Streptophyta</taxon>
        <taxon>Embryophyta</taxon>
        <taxon>Tracheophyta</taxon>
        <taxon>Spermatophyta</taxon>
        <taxon>Magnoliopsida</taxon>
        <taxon>eudicotyledons</taxon>
        <taxon>Gunneridae</taxon>
        <taxon>Pentapetalae</taxon>
        <taxon>asterids</taxon>
        <taxon>lamiids</taxon>
        <taxon>Lamiales</taxon>
        <taxon>Orobanchaceae</taxon>
        <taxon>Buchnereae</taxon>
        <taxon>Striga</taxon>
    </lineage>
</organism>
<evidence type="ECO:0000256" key="5">
    <source>
        <dbReference type="ARBA" id="ARBA00023242"/>
    </source>
</evidence>
<dbReference type="PANTHER" id="PTHR32096">
    <property type="entry name" value="WRKY TRANSCRIPTION FACTOR 30-RELATED-RELATED"/>
    <property type="match status" value="1"/>
</dbReference>
<dbReference type="FunFam" id="2.20.25.80:FF:000009">
    <property type="entry name" value="WRKY transcription factor 53"/>
    <property type="match status" value="1"/>
</dbReference>
<dbReference type="InterPro" id="IPR003657">
    <property type="entry name" value="WRKY_dom"/>
</dbReference>
<reference evidence="10" key="1">
    <citation type="journal article" date="2019" name="Curr. Biol.">
        <title>Genome Sequence of Striga asiatica Provides Insight into the Evolution of Plant Parasitism.</title>
        <authorList>
            <person name="Yoshida S."/>
            <person name="Kim S."/>
            <person name="Wafula E.K."/>
            <person name="Tanskanen J."/>
            <person name="Kim Y.M."/>
            <person name="Honaas L."/>
            <person name="Yang Z."/>
            <person name="Spallek T."/>
            <person name="Conn C.E."/>
            <person name="Ichihashi Y."/>
            <person name="Cheong K."/>
            <person name="Cui S."/>
            <person name="Der J.P."/>
            <person name="Gundlach H."/>
            <person name="Jiao Y."/>
            <person name="Hori C."/>
            <person name="Ishida J.K."/>
            <person name="Kasahara H."/>
            <person name="Kiba T."/>
            <person name="Kim M.S."/>
            <person name="Koo N."/>
            <person name="Laohavisit A."/>
            <person name="Lee Y.H."/>
            <person name="Lumba S."/>
            <person name="McCourt P."/>
            <person name="Mortimer J.C."/>
            <person name="Mutuku J.M."/>
            <person name="Nomura T."/>
            <person name="Sasaki-Sekimoto Y."/>
            <person name="Seto Y."/>
            <person name="Wang Y."/>
            <person name="Wakatake T."/>
            <person name="Sakakibara H."/>
            <person name="Demura T."/>
            <person name="Yamaguchi S."/>
            <person name="Yoneyama K."/>
            <person name="Manabe R.I."/>
            <person name="Nelson D.C."/>
            <person name="Schulman A.H."/>
            <person name="Timko M.P."/>
            <person name="dePamphilis C.W."/>
            <person name="Choi D."/>
            <person name="Shirasu K."/>
        </authorList>
    </citation>
    <scope>NUCLEOTIDE SEQUENCE [LARGE SCALE GENOMIC DNA]</scope>
    <source>
        <strain evidence="10">cv. UVA1</strain>
    </source>
</reference>
<evidence type="ECO:0000256" key="2">
    <source>
        <dbReference type="ARBA" id="ARBA00023015"/>
    </source>
</evidence>
<comment type="similarity">
    <text evidence="6">Belongs to the WRKY group III family.</text>
</comment>
<keyword evidence="4" id="KW-0804">Transcription</keyword>
<dbReference type="InterPro" id="IPR044810">
    <property type="entry name" value="WRKY_plant"/>
</dbReference>
<keyword evidence="10" id="KW-1185">Reference proteome</keyword>
<dbReference type="SUPFAM" id="SSF118290">
    <property type="entry name" value="WRKY DNA-binding domain"/>
    <property type="match status" value="1"/>
</dbReference>
<protein>
    <submittedName>
        <fullName evidence="9">WRKY transcription factor</fullName>
    </submittedName>
</protein>
<evidence type="ECO:0000313" key="10">
    <source>
        <dbReference type="Proteomes" id="UP000325081"/>
    </source>
</evidence>
<evidence type="ECO:0000256" key="6">
    <source>
        <dbReference type="ARBA" id="ARBA00060850"/>
    </source>
</evidence>
<evidence type="ECO:0000256" key="3">
    <source>
        <dbReference type="ARBA" id="ARBA00023125"/>
    </source>
</evidence>
<evidence type="ECO:0000259" key="8">
    <source>
        <dbReference type="PROSITE" id="PS50811"/>
    </source>
</evidence>
<feature type="region of interest" description="Disordered" evidence="7">
    <location>
        <begin position="99"/>
        <end position="118"/>
    </location>
</feature>
<feature type="domain" description="WRKY" evidence="8">
    <location>
        <begin position="116"/>
        <end position="184"/>
    </location>
</feature>
<dbReference type="InterPro" id="IPR036576">
    <property type="entry name" value="WRKY_dom_sf"/>
</dbReference>
<dbReference type="GO" id="GO:0005634">
    <property type="term" value="C:nucleus"/>
    <property type="evidence" value="ECO:0007669"/>
    <property type="project" value="UniProtKB-SubCell"/>
</dbReference>
<dbReference type="OrthoDB" id="1888929at2759"/>
<accession>A0A5A7Q888</accession>
<dbReference type="PANTHER" id="PTHR32096:SF36">
    <property type="entry name" value="WRKY TRANSCRIPTION FACTOR 41-RELATED"/>
    <property type="match status" value="1"/>
</dbReference>
<dbReference type="SMART" id="SM00774">
    <property type="entry name" value="WRKY"/>
    <property type="match status" value="1"/>
</dbReference>
<dbReference type="AlphaFoldDB" id="A0A5A7Q888"/>
<gene>
    <name evidence="9" type="ORF">STAS_18215</name>
</gene>
<dbReference type="GO" id="GO:0009751">
    <property type="term" value="P:response to salicylic acid"/>
    <property type="evidence" value="ECO:0007669"/>
    <property type="project" value="UniProtKB-ARBA"/>
</dbReference>
<proteinExistence type="inferred from homology"/>
<dbReference type="GO" id="GO:0010193">
    <property type="term" value="P:response to ozone"/>
    <property type="evidence" value="ECO:0007669"/>
    <property type="project" value="UniProtKB-ARBA"/>
</dbReference>
<comment type="caution">
    <text evidence="9">The sequence shown here is derived from an EMBL/GenBank/DDBJ whole genome shotgun (WGS) entry which is preliminary data.</text>
</comment>
<dbReference type="PROSITE" id="PS50811">
    <property type="entry name" value="WRKY"/>
    <property type="match status" value="1"/>
</dbReference>
<feature type="region of interest" description="Disordered" evidence="7">
    <location>
        <begin position="66"/>
        <end position="89"/>
    </location>
</feature>
<comment type="subcellular location">
    <subcellularLocation>
        <location evidence="1">Nucleus</location>
    </subcellularLocation>
</comment>
<keyword evidence="3" id="KW-0238">DNA-binding</keyword>
<dbReference type="GO" id="GO:0000976">
    <property type="term" value="F:transcription cis-regulatory region binding"/>
    <property type="evidence" value="ECO:0007669"/>
    <property type="project" value="TreeGrafter"/>
</dbReference>
<dbReference type="Pfam" id="PF03106">
    <property type="entry name" value="WRKY"/>
    <property type="match status" value="1"/>
</dbReference>
<evidence type="ECO:0000256" key="1">
    <source>
        <dbReference type="ARBA" id="ARBA00004123"/>
    </source>
</evidence>
<dbReference type="GO" id="GO:0003700">
    <property type="term" value="F:DNA-binding transcription factor activity"/>
    <property type="evidence" value="ECO:0007669"/>
    <property type="project" value="InterPro"/>
</dbReference>
<dbReference type="Gene3D" id="2.20.25.80">
    <property type="entry name" value="WRKY domain"/>
    <property type="match status" value="1"/>
</dbReference>
<dbReference type="GO" id="GO:0042542">
    <property type="term" value="P:response to hydrogen peroxide"/>
    <property type="evidence" value="ECO:0007669"/>
    <property type="project" value="UniProtKB-ARBA"/>
</dbReference>
<dbReference type="EMBL" id="BKCP01006128">
    <property type="protein sequence ID" value="GER41493.1"/>
    <property type="molecule type" value="Genomic_DNA"/>
</dbReference>
<evidence type="ECO:0000256" key="7">
    <source>
        <dbReference type="SAM" id="MobiDB-lite"/>
    </source>
</evidence>
<keyword evidence="5" id="KW-0539">Nucleus</keyword>
<keyword evidence="2" id="KW-0805">Transcription regulation</keyword>
<evidence type="ECO:0000256" key="4">
    <source>
        <dbReference type="ARBA" id="ARBA00023163"/>
    </source>
</evidence>
<dbReference type="Proteomes" id="UP000325081">
    <property type="component" value="Unassembled WGS sequence"/>
</dbReference>
<dbReference type="GO" id="GO:0010150">
    <property type="term" value="P:leaf senescence"/>
    <property type="evidence" value="ECO:0007669"/>
    <property type="project" value="UniProtKB-ARBA"/>
</dbReference>
<evidence type="ECO:0000313" key="9">
    <source>
        <dbReference type="EMBL" id="GER41493.1"/>
    </source>
</evidence>